<dbReference type="NCBIfam" id="TIGR01260">
    <property type="entry name" value="ATP_synt_c"/>
    <property type="match status" value="1"/>
</dbReference>
<dbReference type="InterPro" id="IPR035921">
    <property type="entry name" value="F/V-ATP_Csub_sf"/>
</dbReference>
<evidence type="ECO:0000256" key="9">
    <source>
        <dbReference type="ARBA" id="ARBA00023121"/>
    </source>
</evidence>
<dbReference type="Pfam" id="PF00137">
    <property type="entry name" value="ATP-synt_C"/>
    <property type="match status" value="1"/>
</dbReference>
<evidence type="ECO:0000313" key="15">
    <source>
        <dbReference type="Proteomes" id="UP000009005"/>
    </source>
</evidence>
<comment type="subcellular location">
    <subcellularLocation>
        <location evidence="12">Cell membrane</location>
        <topology evidence="12">Multi-pass membrane protein</topology>
    </subcellularLocation>
    <subcellularLocation>
        <location evidence="1">Membrane</location>
        <topology evidence="1">Multi-pass membrane protein</topology>
    </subcellularLocation>
</comment>
<comment type="subunit">
    <text evidence="12">F-type ATPases have 2 components, F(1) - the catalytic core - and F(0) - the membrane proton channel. F(1) has five subunits: alpha(3), beta(3), gamma(1), delta(1), epsilon(1). F(0) has three main subunits: a(1), b(2) and c(10-14). The alpha and beta chains form an alternating ring which encloses part of the gamma chain. F(1) is attached to F(0) by a central stalk formed by the gamma and epsilon chains, while a peripheral stalk is formed by the delta and b chains.</text>
</comment>
<dbReference type="HOGENOM" id="CLU_148047_2_2_14"/>
<evidence type="ECO:0000256" key="6">
    <source>
        <dbReference type="ARBA" id="ARBA00022781"/>
    </source>
</evidence>
<keyword evidence="8 12" id="KW-0406">Ion transport</keyword>
<gene>
    <name evidence="12" type="primary">atpE</name>
    <name evidence="14" type="ordered locus">WEN_02605</name>
</gene>
<keyword evidence="12" id="KW-1003">Cell membrane</keyword>
<dbReference type="SUPFAM" id="SSF81333">
    <property type="entry name" value="F1F0 ATP synthase subunit C"/>
    <property type="match status" value="1"/>
</dbReference>
<evidence type="ECO:0000256" key="10">
    <source>
        <dbReference type="ARBA" id="ARBA00023136"/>
    </source>
</evidence>
<dbReference type="KEGG" id="mwe:WEN_02605"/>
<protein>
    <recommendedName>
        <fullName evidence="12">ATP synthase subunit c</fullName>
    </recommendedName>
    <alternativeName>
        <fullName evidence="12">ATP synthase F(0) sector subunit c</fullName>
    </alternativeName>
    <alternativeName>
        <fullName evidence="12">F-type ATPase subunit c</fullName>
        <shortName evidence="12">F-ATPase subunit c</shortName>
    </alternativeName>
    <alternativeName>
        <fullName evidence="12">Lipid-binding protein</fullName>
    </alternativeName>
</protein>
<dbReference type="InterPro" id="IPR002379">
    <property type="entry name" value="ATPase_proteolipid_c-like_dom"/>
</dbReference>
<dbReference type="GO" id="GO:0008289">
    <property type="term" value="F:lipid binding"/>
    <property type="evidence" value="ECO:0007669"/>
    <property type="project" value="UniProtKB-KW"/>
</dbReference>
<feature type="transmembrane region" description="Helical" evidence="12">
    <location>
        <begin position="34"/>
        <end position="56"/>
    </location>
</feature>
<dbReference type="PATRIC" id="fig|1197325.3.peg.561"/>
<comment type="function">
    <text evidence="12">F(1)F(0) ATP synthase produces ATP from ADP in the presence of a proton or sodium gradient. F-type ATPases consist of two structural domains, F(1) containing the extramembraneous catalytic core and F(0) containing the membrane proton channel, linked together by a central stalk and a peripheral stalk. During catalysis, ATP synthesis in the catalytic domain of F(1) is coupled via a rotary mechanism of the central stalk subunits to proton translocation.</text>
</comment>
<dbReference type="GO" id="GO:0046933">
    <property type="term" value="F:proton-transporting ATP synthase activity, rotational mechanism"/>
    <property type="evidence" value="ECO:0007669"/>
    <property type="project" value="UniProtKB-UniRule"/>
</dbReference>
<dbReference type="PANTHER" id="PTHR10031">
    <property type="entry name" value="ATP SYNTHASE LIPID-BINDING PROTEIN, MITOCHONDRIAL"/>
    <property type="match status" value="1"/>
</dbReference>
<evidence type="ECO:0000256" key="5">
    <source>
        <dbReference type="ARBA" id="ARBA00022692"/>
    </source>
</evidence>
<evidence type="ECO:0000256" key="1">
    <source>
        <dbReference type="ARBA" id="ARBA00004141"/>
    </source>
</evidence>
<dbReference type="GO" id="GO:0005886">
    <property type="term" value="C:plasma membrane"/>
    <property type="evidence" value="ECO:0007669"/>
    <property type="project" value="UniProtKB-SubCell"/>
</dbReference>
<feature type="transmembrane region" description="Helical" evidence="12">
    <location>
        <begin position="76"/>
        <end position="101"/>
    </location>
</feature>
<keyword evidence="4 12" id="KW-0138">CF(0)</keyword>
<evidence type="ECO:0000256" key="11">
    <source>
        <dbReference type="ARBA" id="ARBA00023310"/>
    </source>
</evidence>
<organism evidence="14 15">
    <name type="scientific">Mycoplasma wenyonii (strain Massachusetts)</name>
    <name type="common">Eperythrozoon wenyonii</name>
    <dbReference type="NCBI Taxonomy" id="1197325"/>
    <lineage>
        <taxon>Bacteria</taxon>
        <taxon>Bacillati</taxon>
        <taxon>Mycoplasmatota</taxon>
        <taxon>Mollicutes</taxon>
        <taxon>Mycoplasmataceae</taxon>
        <taxon>Mycoplasma</taxon>
    </lineage>
</organism>
<evidence type="ECO:0000256" key="8">
    <source>
        <dbReference type="ARBA" id="ARBA00023065"/>
    </source>
</evidence>
<keyword evidence="10 12" id="KW-0472">Membrane</keyword>
<evidence type="ECO:0000256" key="2">
    <source>
        <dbReference type="ARBA" id="ARBA00006704"/>
    </source>
</evidence>
<keyword evidence="11 12" id="KW-0066">ATP synthesis</keyword>
<dbReference type="Gene3D" id="1.20.120.610">
    <property type="entry name" value="lithium bound rotor ring of v- atpase"/>
    <property type="match status" value="1"/>
</dbReference>
<keyword evidence="3 12" id="KW-0813">Transport</keyword>
<dbReference type="GO" id="GO:0045259">
    <property type="term" value="C:proton-transporting ATP synthase complex"/>
    <property type="evidence" value="ECO:0007669"/>
    <property type="project" value="UniProtKB-KW"/>
</dbReference>
<dbReference type="HAMAP" id="MF_01396">
    <property type="entry name" value="ATP_synth_c_bact"/>
    <property type="match status" value="1"/>
</dbReference>
<dbReference type="PANTHER" id="PTHR10031:SF0">
    <property type="entry name" value="ATPASE PROTEIN 9"/>
    <property type="match status" value="1"/>
</dbReference>
<comment type="similarity">
    <text evidence="2 12">Belongs to the ATPase C chain family.</text>
</comment>
<evidence type="ECO:0000256" key="3">
    <source>
        <dbReference type="ARBA" id="ARBA00022448"/>
    </source>
</evidence>
<evidence type="ECO:0000313" key="14">
    <source>
        <dbReference type="EMBL" id="AFN65306.1"/>
    </source>
</evidence>
<dbReference type="STRING" id="1197325.WEN_02605"/>
<sequence>MSLKDFISGLLQAGGGSSLLLFDEAANGKYIGKGIGAGVAILAGLGAALAQGFIGGKAVESLARNPEVEALIFKQFIVGAAVCESVAIYGLIVAILIMFAVNK</sequence>
<dbReference type="PRINTS" id="PR00124">
    <property type="entry name" value="ATPASEC"/>
</dbReference>
<dbReference type="RefSeq" id="WP_014850015.1">
    <property type="nucleotide sequence ID" value="NC_018149.1"/>
</dbReference>
<dbReference type="InterPro" id="IPR020537">
    <property type="entry name" value="ATP_synth_F0_csu_DDCD_BS"/>
</dbReference>
<evidence type="ECO:0000256" key="4">
    <source>
        <dbReference type="ARBA" id="ARBA00022547"/>
    </source>
</evidence>
<dbReference type="Proteomes" id="UP000009005">
    <property type="component" value="Chromosome"/>
</dbReference>
<dbReference type="EMBL" id="CP003703">
    <property type="protein sequence ID" value="AFN65306.1"/>
    <property type="molecule type" value="Genomic_DNA"/>
</dbReference>
<keyword evidence="5 12" id="KW-0812">Transmembrane</keyword>
<keyword evidence="9 12" id="KW-0446">Lipid-binding</keyword>
<dbReference type="CDD" id="cd18184">
    <property type="entry name" value="ATP-synt_Fo_c_NaATPase"/>
    <property type="match status" value="1"/>
</dbReference>
<keyword evidence="6 12" id="KW-0375">Hydrogen ion transport</keyword>
<keyword evidence="7 12" id="KW-1133">Transmembrane helix</keyword>
<proteinExistence type="inferred from homology"/>
<evidence type="ECO:0000256" key="7">
    <source>
        <dbReference type="ARBA" id="ARBA00022989"/>
    </source>
</evidence>
<dbReference type="AlphaFoldDB" id="I6YBE2"/>
<name>I6YBE2_MYCWM</name>
<feature type="domain" description="V-ATPase proteolipid subunit C-like" evidence="13">
    <location>
        <begin position="35"/>
        <end position="97"/>
    </location>
</feature>
<evidence type="ECO:0000256" key="12">
    <source>
        <dbReference type="HAMAP-Rule" id="MF_01396"/>
    </source>
</evidence>
<feature type="site" description="Reversibly protonated during proton transport" evidence="12">
    <location>
        <position position="84"/>
    </location>
</feature>
<keyword evidence="15" id="KW-1185">Reference proteome</keyword>
<dbReference type="InterPro" id="IPR000454">
    <property type="entry name" value="ATP_synth_F0_csu"/>
</dbReference>
<evidence type="ECO:0000259" key="13">
    <source>
        <dbReference type="Pfam" id="PF00137"/>
    </source>
</evidence>
<dbReference type="GO" id="GO:0033177">
    <property type="term" value="C:proton-transporting two-sector ATPase complex, proton-transporting domain"/>
    <property type="evidence" value="ECO:0007669"/>
    <property type="project" value="InterPro"/>
</dbReference>
<accession>I6YBE2</accession>
<dbReference type="InterPro" id="IPR005953">
    <property type="entry name" value="ATP_synth_csu_bac/chlpt"/>
</dbReference>
<comment type="function">
    <text evidence="12">Key component of the F(0) channel; it plays a direct role in translocation across the membrane. A homomeric c-ring of between 10-14 subunits forms the central stalk rotor element with the F(1) delta and epsilon subunits.</text>
</comment>
<reference evidence="14 15" key="1">
    <citation type="journal article" date="2012" name="J. Bacteriol.">
        <title>Complete genome sequence of Mycoplasma wenyonii strain Massachusetts.</title>
        <authorList>
            <person name="Dos Santos A.P."/>
            <person name="Guimaraes A.M."/>
            <person name="do Nascimento N.C."/>
            <person name="Sanmiguel P.J."/>
            <person name="Messick J.B."/>
        </authorList>
    </citation>
    <scope>NUCLEOTIDE SEQUENCE [LARGE SCALE GENOMIC DNA]</scope>
    <source>
        <strain evidence="14 15">Massachusetts</strain>
    </source>
</reference>
<dbReference type="PROSITE" id="PS00605">
    <property type="entry name" value="ATPASE_C"/>
    <property type="match status" value="1"/>
</dbReference>